<protein>
    <submittedName>
        <fullName evidence="3">Uncharacterized protein</fullName>
    </submittedName>
</protein>
<proteinExistence type="predicted"/>
<dbReference type="AlphaFoldDB" id="A0A8J7GXN2"/>
<gene>
    <name evidence="3" type="ORF">IW245_007223</name>
</gene>
<keyword evidence="2" id="KW-0812">Transmembrane</keyword>
<keyword evidence="2" id="KW-1133">Transmembrane helix</keyword>
<evidence type="ECO:0000313" key="4">
    <source>
        <dbReference type="Proteomes" id="UP000622552"/>
    </source>
</evidence>
<comment type="caution">
    <text evidence="3">The sequence shown here is derived from an EMBL/GenBank/DDBJ whole genome shotgun (WGS) entry which is preliminary data.</text>
</comment>
<evidence type="ECO:0000313" key="3">
    <source>
        <dbReference type="EMBL" id="MBG6141029.1"/>
    </source>
</evidence>
<evidence type="ECO:0000256" key="2">
    <source>
        <dbReference type="SAM" id="Phobius"/>
    </source>
</evidence>
<sequence length="237" mass="23621">MTPTEHPFATGELAAVVDAAPGGSWIGLHRRQPPRTVLSRRSELAWFLFCALMLFLVASSTGELLAEPAGSGPAPAGAPGVLAPPGSGALDSQTAALRARATATRSAGPSASTSASASTRGTPVGPPPVSKPPTSVPTSGGGGVTVNASGTPECGASSWNVAVSATVVGGTATEASVYARRDDLGGSWQFGRMSGGPKTFNGSTYTEPSFNAIAWYVSVKLSDGRMLSSAVTVTGGC</sequence>
<name>A0A8J7GXN2_9ACTN</name>
<reference evidence="3" key="1">
    <citation type="submission" date="2020-11" db="EMBL/GenBank/DDBJ databases">
        <title>Sequencing the genomes of 1000 actinobacteria strains.</title>
        <authorList>
            <person name="Klenk H.-P."/>
        </authorList>
    </citation>
    <scope>NUCLEOTIDE SEQUENCE</scope>
    <source>
        <strain evidence="3">DSM 45356</strain>
    </source>
</reference>
<keyword evidence="2" id="KW-0472">Membrane</keyword>
<organism evidence="3 4">
    <name type="scientific">Longispora fulva</name>
    <dbReference type="NCBI Taxonomy" id="619741"/>
    <lineage>
        <taxon>Bacteria</taxon>
        <taxon>Bacillati</taxon>
        <taxon>Actinomycetota</taxon>
        <taxon>Actinomycetes</taxon>
        <taxon>Micromonosporales</taxon>
        <taxon>Micromonosporaceae</taxon>
        <taxon>Longispora</taxon>
    </lineage>
</organism>
<dbReference type="Proteomes" id="UP000622552">
    <property type="component" value="Unassembled WGS sequence"/>
</dbReference>
<dbReference type="EMBL" id="JADOUF010000001">
    <property type="protein sequence ID" value="MBG6141029.1"/>
    <property type="molecule type" value="Genomic_DNA"/>
</dbReference>
<dbReference type="RefSeq" id="WP_197007510.1">
    <property type="nucleotide sequence ID" value="NZ_BONS01000019.1"/>
</dbReference>
<feature type="compositionally biased region" description="Pro residues" evidence="1">
    <location>
        <begin position="124"/>
        <end position="135"/>
    </location>
</feature>
<feature type="compositionally biased region" description="Low complexity" evidence="1">
    <location>
        <begin position="68"/>
        <end position="123"/>
    </location>
</feature>
<accession>A0A8J7GXN2</accession>
<feature type="transmembrane region" description="Helical" evidence="2">
    <location>
        <begin position="44"/>
        <end position="66"/>
    </location>
</feature>
<evidence type="ECO:0000256" key="1">
    <source>
        <dbReference type="SAM" id="MobiDB-lite"/>
    </source>
</evidence>
<keyword evidence="4" id="KW-1185">Reference proteome</keyword>
<feature type="region of interest" description="Disordered" evidence="1">
    <location>
        <begin position="65"/>
        <end position="149"/>
    </location>
</feature>